<gene>
    <name evidence="2" type="ORF">L211DRAFT_840833</name>
    <name evidence="1" type="ORF">L211DRAFT_843072</name>
</gene>
<dbReference type="EMBL" id="ML121561">
    <property type="protein sequence ID" value="RPB21219.1"/>
    <property type="molecule type" value="Genomic_DNA"/>
</dbReference>
<dbReference type="EMBL" id="ML121600">
    <property type="protein sequence ID" value="RPB19055.1"/>
    <property type="molecule type" value="Genomic_DNA"/>
</dbReference>
<keyword evidence="3" id="KW-1185">Reference proteome</keyword>
<organism evidence="2 3">
    <name type="scientific">Terfezia boudieri ATCC MYA-4762</name>
    <dbReference type="NCBI Taxonomy" id="1051890"/>
    <lineage>
        <taxon>Eukaryota</taxon>
        <taxon>Fungi</taxon>
        <taxon>Dikarya</taxon>
        <taxon>Ascomycota</taxon>
        <taxon>Pezizomycotina</taxon>
        <taxon>Pezizomycetes</taxon>
        <taxon>Pezizales</taxon>
        <taxon>Pezizaceae</taxon>
        <taxon>Terfezia</taxon>
    </lineage>
</organism>
<reference evidence="2 3" key="1">
    <citation type="journal article" date="2018" name="Nat. Ecol. Evol.">
        <title>Pezizomycetes genomes reveal the molecular basis of ectomycorrhizal truffle lifestyle.</title>
        <authorList>
            <person name="Murat C."/>
            <person name="Payen T."/>
            <person name="Noel B."/>
            <person name="Kuo A."/>
            <person name="Morin E."/>
            <person name="Chen J."/>
            <person name="Kohler A."/>
            <person name="Krizsan K."/>
            <person name="Balestrini R."/>
            <person name="Da Silva C."/>
            <person name="Montanini B."/>
            <person name="Hainaut M."/>
            <person name="Levati E."/>
            <person name="Barry K.W."/>
            <person name="Belfiori B."/>
            <person name="Cichocki N."/>
            <person name="Clum A."/>
            <person name="Dockter R.B."/>
            <person name="Fauchery L."/>
            <person name="Guy J."/>
            <person name="Iotti M."/>
            <person name="Le Tacon F."/>
            <person name="Lindquist E.A."/>
            <person name="Lipzen A."/>
            <person name="Malagnac F."/>
            <person name="Mello A."/>
            <person name="Molinier V."/>
            <person name="Miyauchi S."/>
            <person name="Poulain J."/>
            <person name="Riccioni C."/>
            <person name="Rubini A."/>
            <person name="Sitrit Y."/>
            <person name="Splivallo R."/>
            <person name="Traeger S."/>
            <person name="Wang M."/>
            <person name="Zifcakova L."/>
            <person name="Wipf D."/>
            <person name="Zambonelli A."/>
            <person name="Paolocci F."/>
            <person name="Nowrousian M."/>
            <person name="Ottonello S."/>
            <person name="Baldrian P."/>
            <person name="Spatafora J.W."/>
            <person name="Henrissat B."/>
            <person name="Nagy L.G."/>
            <person name="Aury J.M."/>
            <person name="Wincker P."/>
            <person name="Grigoriev I.V."/>
            <person name="Bonfante P."/>
            <person name="Martin F.M."/>
        </authorList>
    </citation>
    <scope>NUCLEOTIDE SEQUENCE [LARGE SCALE GENOMIC DNA]</scope>
    <source>
        <strain evidence="2 3">ATCC MYA-4762</strain>
    </source>
</reference>
<dbReference type="AlphaFoldDB" id="A0A3N4LID8"/>
<feature type="non-terminal residue" evidence="2">
    <location>
        <position position="1"/>
    </location>
</feature>
<name>A0A3N4LID8_9PEZI</name>
<evidence type="ECO:0000313" key="3">
    <source>
        <dbReference type="Proteomes" id="UP000267821"/>
    </source>
</evidence>
<accession>A0A3N4LID8</accession>
<proteinExistence type="predicted"/>
<dbReference type="Proteomes" id="UP000267821">
    <property type="component" value="Unassembled WGS sequence"/>
</dbReference>
<evidence type="ECO:0000313" key="1">
    <source>
        <dbReference type="EMBL" id="RPB19055.1"/>
    </source>
</evidence>
<sequence length="57" mass="6354">SAFCLHVAFPIPHVSGLMISEYYGARLTGVEYQGFEVLLEMSCYAGSNELSRCSYKK</sequence>
<protein>
    <submittedName>
        <fullName evidence="2">Uncharacterized protein</fullName>
    </submittedName>
</protein>
<evidence type="ECO:0000313" key="2">
    <source>
        <dbReference type="EMBL" id="RPB21219.1"/>
    </source>
</evidence>